<keyword evidence="2" id="KW-1185">Reference proteome</keyword>
<dbReference type="InterPro" id="IPR035709">
    <property type="entry name" value="YoaB-like"/>
</dbReference>
<dbReference type="PANTHER" id="PTHR47328">
    <property type="match status" value="1"/>
</dbReference>
<dbReference type="SUPFAM" id="SSF55298">
    <property type="entry name" value="YjgF-like"/>
    <property type="match status" value="1"/>
</dbReference>
<dbReference type="EMBL" id="JALJXV010000021">
    <property type="protein sequence ID" value="MCP1677267.1"/>
    <property type="molecule type" value="Genomic_DNA"/>
</dbReference>
<dbReference type="Pfam" id="PF01042">
    <property type="entry name" value="Ribonuc_L-PSP"/>
    <property type="match status" value="1"/>
</dbReference>
<accession>A0AAE3G8A6</accession>
<name>A0AAE3G8A6_9GAMM</name>
<evidence type="ECO:0000313" key="1">
    <source>
        <dbReference type="EMBL" id="MCP1677267.1"/>
    </source>
</evidence>
<comment type="caution">
    <text evidence="1">The sequence shown here is derived from an EMBL/GenBank/DDBJ whole genome shotgun (WGS) entry which is preliminary data.</text>
</comment>
<dbReference type="InterPro" id="IPR035959">
    <property type="entry name" value="RutC-like_sf"/>
</dbReference>
<dbReference type="Proteomes" id="UP001205843">
    <property type="component" value="Unassembled WGS sequence"/>
</dbReference>
<reference evidence="1" key="1">
    <citation type="submission" date="2022-03" db="EMBL/GenBank/DDBJ databases">
        <title>Genomic Encyclopedia of Type Strains, Phase III (KMG-III): the genomes of soil and plant-associated and newly described type strains.</title>
        <authorList>
            <person name="Whitman W."/>
        </authorList>
    </citation>
    <scope>NUCLEOTIDE SEQUENCE</scope>
    <source>
        <strain evidence="1">ANL 6-2</strain>
    </source>
</reference>
<dbReference type="PANTHER" id="PTHR47328:SF1">
    <property type="entry name" value="RUTC FAMILY PROTEIN YOAB"/>
    <property type="match status" value="1"/>
</dbReference>
<dbReference type="AlphaFoldDB" id="A0AAE3G8A6"/>
<dbReference type="Gene3D" id="3.30.1330.40">
    <property type="entry name" value="RutC-like"/>
    <property type="match status" value="1"/>
</dbReference>
<dbReference type="RefSeq" id="WP_253485913.1">
    <property type="nucleotide sequence ID" value="NZ_JALJXV010000021.1"/>
</dbReference>
<evidence type="ECO:0000313" key="2">
    <source>
        <dbReference type="Proteomes" id="UP001205843"/>
    </source>
</evidence>
<proteinExistence type="predicted"/>
<protein>
    <submittedName>
        <fullName evidence="1">Enamine deaminase RidA (YjgF/YER057c/UK114 family)</fullName>
    </submittedName>
</protein>
<sequence length="117" mass="12473">MIERISGVSAGRSSATAWQSLVWAVATAGTKSESIEQQTLETLSRLDANLEALGANKHDIVSATVYLSDIANKSKMDTVWCQWIGPDPSHWPQRACVGVALAPGDLVEIVAVAVKPE</sequence>
<organism evidence="1 2">
    <name type="scientific">Natronocella acetinitrilica</name>
    <dbReference type="NCBI Taxonomy" id="414046"/>
    <lineage>
        <taxon>Bacteria</taxon>
        <taxon>Pseudomonadati</taxon>
        <taxon>Pseudomonadota</taxon>
        <taxon>Gammaproteobacteria</taxon>
        <taxon>Chromatiales</taxon>
        <taxon>Ectothiorhodospiraceae</taxon>
        <taxon>Natronocella</taxon>
    </lineage>
</organism>
<gene>
    <name evidence="1" type="ORF">J2T57_004446</name>
</gene>
<dbReference type="InterPro" id="IPR006175">
    <property type="entry name" value="YjgF/YER057c/UK114"/>
</dbReference>